<accession>A0A410G946</accession>
<organism evidence="6 7">
    <name type="scientific">Pollutimonas thiosulfatoxidans</name>
    <dbReference type="NCBI Taxonomy" id="2028345"/>
    <lineage>
        <taxon>Bacteria</taxon>
        <taxon>Pseudomonadati</taxon>
        <taxon>Pseudomonadota</taxon>
        <taxon>Betaproteobacteria</taxon>
        <taxon>Burkholderiales</taxon>
        <taxon>Alcaligenaceae</taxon>
        <taxon>Pollutimonas</taxon>
    </lineage>
</organism>
<dbReference type="InterPro" id="IPR038765">
    <property type="entry name" value="Papain-like_cys_pep_sf"/>
</dbReference>
<dbReference type="InterPro" id="IPR000064">
    <property type="entry name" value="NLP_P60_dom"/>
</dbReference>
<gene>
    <name evidence="6" type="ORF">CKA81_02465</name>
</gene>
<dbReference type="PROSITE" id="PS51257">
    <property type="entry name" value="PROKAR_LIPOPROTEIN"/>
    <property type="match status" value="1"/>
</dbReference>
<dbReference type="PROSITE" id="PS51935">
    <property type="entry name" value="NLPC_P60"/>
    <property type="match status" value="1"/>
</dbReference>
<keyword evidence="2" id="KW-0645">Protease</keyword>
<dbReference type="KEGG" id="pus:CKA81_02465"/>
<evidence type="ECO:0000256" key="3">
    <source>
        <dbReference type="ARBA" id="ARBA00022801"/>
    </source>
</evidence>
<dbReference type="Pfam" id="PF00877">
    <property type="entry name" value="NLPC_P60"/>
    <property type="match status" value="1"/>
</dbReference>
<keyword evidence="7" id="KW-1185">Reference proteome</keyword>
<comment type="similarity">
    <text evidence="1">Belongs to the peptidase C40 family.</text>
</comment>
<keyword evidence="3" id="KW-0378">Hydrolase</keyword>
<keyword evidence="4" id="KW-0788">Thiol protease</keyword>
<evidence type="ECO:0000256" key="2">
    <source>
        <dbReference type="ARBA" id="ARBA00022670"/>
    </source>
</evidence>
<feature type="domain" description="NlpC/P60" evidence="5">
    <location>
        <begin position="81"/>
        <end position="205"/>
    </location>
</feature>
<dbReference type="OrthoDB" id="9807055at2"/>
<evidence type="ECO:0000313" key="6">
    <source>
        <dbReference type="EMBL" id="QAA92833.1"/>
    </source>
</evidence>
<dbReference type="Gene3D" id="3.90.1720.10">
    <property type="entry name" value="endopeptidase domain like (from Nostoc punctiforme)"/>
    <property type="match status" value="1"/>
</dbReference>
<proteinExistence type="inferred from homology"/>
<evidence type="ECO:0000313" key="7">
    <source>
        <dbReference type="Proteomes" id="UP000283474"/>
    </source>
</evidence>
<dbReference type="Proteomes" id="UP000283474">
    <property type="component" value="Chromosome"/>
</dbReference>
<dbReference type="PANTHER" id="PTHR47053:SF1">
    <property type="entry name" value="MUREIN DD-ENDOPEPTIDASE MEPH-RELATED"/>
    <property type="match status" value="1"/>
</dbReference>
<dbReference type="GO" id="GO:0006508">
    <property type="term" value="P:proteolysis"/>
    <property type="evidence" value="ECO:0007669"/>
    <property type="project" value="UniProtKB-KW"/>
</dbReference>
<sequence length="220" mass="24162">MPPHRLSPYLTTDLLLRGVKTLLVASALVLAGCAANDNQQQYAQSSAERLERDRYLAQTQADPLGAYLNNRERQYATSEPQQTAKTFASTALTMLGIKYRYGGETPNTGFDCSGLVAYAAEKSLGLKLPRQSSQMAREGISVKSSELRKGDLVFFNTRGHRNSHVGIYLGDSKFVHAPRKGAVVRIESMDVAYWKKRYNGARRLAATTSRSLAANGQASQ</sequence>
<dbReference type="SUPFAM" id="SSF54001">
    <property type="entry name" value="Cysteine proteinases"/>
    <property type="match status" value="1"/>
</dbReference>
<dbReference type="EMBL" id="CP022987">
    <property type="protein sequence ID" value="QAA92833.1"/>
    <property type="molecule type" value="Genomic_DNA"/>
</dbReference>
<evidence type="ECO:0000256" key="4">
    <source>
        <dbReference type="ARBA" id="ARBA00022807"/>
    </source>
</evidence>
<name>A0A410G946_9BURK</name>
<dbReference type="GO" id="GO:0008234">
    <property type="term" value="F:cysteine-type peptidase activity"/>
    <property type="evidence" value="ECO:0007669"/>
    <property type="project" value="UniProtKB-KW"/>
</dbReference>
<evidence type="ECO:0000259" key="5">
    <source>
        <dbReference type="PROSITE" id="PS51935"/>
    </source>
</evidence>
<dbReference type="RefSeq" id="WP_128353884.1">
    <property type="nucleotide sequence ID" value="NZ_CP022987.1"/>
</dbReference>
<evidence type="ECO:0000256" key="1">
    <source>
        <dbReference type="ARBA" id="ARBA00007074"/>
    </source>
</evidence>
<protein>
    <recommendedName>
        <fullName evidence="5">NlpC/P60 domain-containing protein</fullName>
    </recommendedName>
</protein>
<dbReference type="AlphaFoldDB" id="A0A410G946"/>
<reference evidence="6 7" key="1">
    <citation type="submission" date="2017-08" db="EMBL/GenBank/DDBJ databases">
        <authorList>
            <person name="Park S.-J."/>
            <person name="Kim H."/>
        </authorList>
    </citation>
    <scope>NUCLEOTIDE SEQUENCE [LARGE SCALE GENOMIC DNA]</scope>
    <source>
        <strain evidence="7">ye3</strain>
    </source>
</reference>
<dbReference type="PANTHER" id="PTHR47053">
    <property type="entry name" value="MUREIN DD-ENDOPEPTIDASE MEPH-RELATED"/>
    <property type="match status" value="1"/>
</dbReference>
<dbReference type="InterPro" id="IPR051202">
    <property type="entry name" value="Peptidase_C40"/>
</dbReference>